<accession>A0ABD0JZI7</accession>
<dbReference type="EMBL" id="JACVVK020000286">
    <property type="protein sequence ID" value="KAK7480204.1"/>
    <property type="molecule type" value="Genomic_DNA"/>
</dbReference>
<dbReference type="EMBL" id="JACVVK020000096">
    <property type="protein sequence ID" value="KAK7493164.1"/>
    <property type="molecule type" value="Genomic_DNA"/>
</dbReference>
<evidence type="ECO:0000313" key="1">
    <source>
        <dbReference type="EMBL" id="KAK7480204.1"/>
    </source>
</evidence>
<organism evidence="1 3">
    <name type="scientific">Batillaria attramentaria</name>
    <dbReference type="NCBI Taxonomy" id="370345"/>
    <lineage>
        <taxon>Eukaryota</taxon>
        <taxon>Metazoa</taxon>
        <taxon>Spiralia</taxon>
        <taxon>Lophotrochozoa</taxon>
        <taxon>Mollusca</taxon>
        <taxon>Gastropoda</taxon>
        <taxon>Caenogastropoda</taxon>
        <taxon>Sorbeoconcha</taxon>
        <taxon>Cerithioidea</taxon>
        <taxon>Batillariidae</taxon>
        <taxon>Batillaria</taxon>
    </lineage>
</organism>
<comment type="caution">
    <text evidence="1">The sequence shown here is derived from an EMBL/GenBank/DDBJ whole genome shotgun (WGS) entry which is preliminary data.</text>
</comment>
<dbReference type="AlphaFoldDB" id="A0ABD0JZI7"/>
<reference evidence="1" key="1">
    <citation type="submission" date="2020-09" db="EMBL/GenBank/DDBJ databases">
        <authorList>
            <person name="Won Y."/>
        </authorList>
    </citation>
    <scope>NUCLEOTIDE SEQUENCE</scope>
    <source>
        <strain evidence="1">Wonlab-2016</strain>
        <tissue evidence="1">Foot muscle</tissue>
    </source>
</reference>
<dbReference type="Proteomes" id="UP001519460">
    <property type="component" value="Unassembled WGS sequence"/>
</dbReference>
<proteinExistence type="predicted"/>
<gene>
    <name evidence="2" type="ORF">BaRGS_00015685</name>
    <name evidence="1" type="ORF">BaRGS_00028589</name>
</gene>
<reference evidence="1" key="3">
    <citation type="submission" date="2023-01" db="EMBL/GenBank/DDBJ databases">
        <authorList>
            <person name="Patra A."/>
        </authorList>
    </citation>
    <scope>NUCLEOTIDE SEQUENCE</scope>
    <source>
        <strain evidence="1">Wonlab-2016</strain>
        <tissue evidence="1">Foot muscle</tissue>
    </source>
</reference>
<evidence type="ECO:0000313" key="2">
    <source>
        <dbReference type="EMBL" id="KAK7493164.1"/>
    </source>
</evidence>
<name>A0ABD0JZI7_9CAEN</name>
<evidence type="ECO:0000313" key="3">
    <source>
        <dbReference type="Proteomes" id="UP001519460"/>
    </source>
</evidence>
<sequence length="129" mass="15042">MVTPVTTLRIPKPTIDDWILERGPLDSKWLRVKKYTFTRLPANGKHRRLRSASTYYATDMPRSMVMQFNASFREIRSKIYRFAGAQRHFQKKVKPEDKELNSTDGTVKTLYSKGFLQTFTYDSDTGAQI</sequence>
<reference evidence="1 3" key="2">
    <citation type="journal article" date="2023" name="Sci. Data">
        <title>Genome assembly of the Korean intertidal mud-creeper Batillaria attramentaria.</title>
        <authorList>
            <person name="Patra A.K."/>
            <person name="Ho P.T."/>
            <person name="Jun S."/>
            <person name="Lee S.J."/>
            <person name="Kim Y."/>
            <person name="Won Y.J."/>
        </authorList>
    </citation>
    <scope>NUCLEOTIDE SEQUENCE [LARGE SCALE GENOMIC DNA]</scope>
    <source>
        <strain evidence="1">Wonlab-2016</strain>
    </source>
</reference>
<keyword evidence="3" id="KW-1185">Reference proteome</keyword>
<protein>
    <submittedName>
        <fullName evidence="1">Uncharacterized protein</fullName>
    </submittedName>
</protein>